<protein>
    <submittedName>
        <fullName evidence="1">Uncharacterized protein</fullName>
    </submittedName>
</protein>
<evidence type="ECO:0000313" key="2">
    <source>
        <dbReference type="Proteomes" id="UP001140087"/>
    </source>
</evidence>
<organism evidence="1 2">
    <name type="scientific">Coemansia helicoidea</name>
    <dbReference type="NCBI Taxonomy" id="1286919"/>
    <lineage>
        <taxon>Eukaryota</taxon>
        <taxon>Fungi</taxon>
        <taxon>Fungi incertae sedis</taxon>
        <taxon>Zoopagomycota</taxon>
        <taxon>Kickxellomycotina</taxon>
        <taxon>Kickxellomycetes</taxon>
        <taxon>Kickxellales</taxon>
        <taxon>Kickxellaceae</taxon>
        <taxon>Coemansia</taxon>
    </lineage>
</organism>
<evidence type="ECO:0000313" key="1">
    <source>
        <dbReference type="EMBL" id="KAJ2807620.1"/>
    </source>
</evidence>
<keyword evidence="2" id="KW-1185">Reference proteome</keyword>
<comment type="caution">
    <text evidence="1">The sequence shown here is derived from an EMBL/GenBank/DDBJ whole genome shotgun (WGS) entry which is preliminary data.</text>
</comment>
<dbReference type="Proteomes" id="UP001140087">
    <property type="component" value="Unassembled WGS sequence"/>
</dbReference>
<proteinExistence type="predicted"/>
<gene>
    <name evidence="1" type="ORF">H4R21_000403</name>
</gene>
<reference evidence="1" key="1">
    <citation type="submission" date="2022-07" db="EMBL/GenBank/DDBJ databases">
        <title>Phylogenomic reconstructions and comparative analyses of Kickxellomycotina fungi.</title>
        <authorList>
            <person name="Reynolds N.K."/>
            <person name="Stajich J.E."/>
            <person name="Barry K."/>
            <person name="Grigoriev I.V."/>
            <person name="Crous P."/>
            <person name="Smith M.E."/>
        </authorList>
    </citation>
    <scope>NUCLEOTIDE SEQUENCE</scope>
    <source>
        <strain evidence="1">BCRC 34780</strain>
    </source>
</reference>
<dbReference type="EMBL" id="JANBUN010000044">
    <property type="protein sequence ID" value="KAJ2807620.1"/>
    <property type="molecule type" value="Genomic_DNA"/>
</dbReference>
<name>A0ACC1LFD9_9FUNG</name>
<accession>A0ACC1LFD9</accession>
<sequence>MPHDYVELSNIDRPPGSADSSQRAPRASGVRALLCDSAFQREALLCGVLIGLWYSLSGLLLVCNKWLFGASERNFPFPLFVTSVQMLTQYVLASLCLWLFPSLQPTHKASWPAYLSCAVPCGVASALDIGLGNISLQTITLTFLTMCKSSSLGFLLLFAFLFGLERMRLALVAVVAIISVGVGLMAAGEVNFVLVGFLEAIGSAAMGGLRWSLTQILLSQAHFGMPNPVATMANLTPIVGATTLLLSLALEHPLSEMGHNPNTDSLRGALTMALLMVTGGFVAFGMVLSEFSLIARTSALTLSIAGMLKEIAVVGVAHAVFGDHMSPMNLSGMLVALLGIGLYNWLKLHDMLSSAAVHAGHAA</sequence>